<organism evidence="2 3">
    <name type="scientific">Amniculicola lignicola CBS 123094</name>
    <dbReference type="NCBI Taxonomy" id="1392246"/>
    <lineage>
        <taxon>Eukaryota</taxon>
        <taxon>Fungi</taxon>
        <taxon>Dikarya</taxon>
        <taxon>Ascomycota</taxon>
        <taxon>Pezizomycotina</taxon>
        <taxon>Dothideomycetes</taxon>
        <taxon>Pleosporomycetidae</taxon>
        <taxon>Pleosporales</taxon>
        <taxon>Amniculicolaceae</taxon>
        <taxon>Amniculicola</taxon>
    </lineage>
</organism>
<dbReference type="PROSITE" id="PS50012">
    <property type="entry name" value="RCC1_3"/>
    <property type="match status" value="4"/>
</dbReference>
<feature type="repeat" description="RCC1" evidence="1">
    <location>
        <begin position="292"/>
        <end position="329"/>
    </location>
</feature>
<dbReference type="Pfam" id="PF00415">
    <property type="entry name" value="RCC1"/>
    <property type="match status" value="2"/>
</dbReference>
<dbReference type="SUPFAM" id="SSF50985">
    <property type="entry name" value="RCC1/BLIP-II"/>
    <property type="match status" value="1"/>
</dbReference>
<dbReference type="InterPro" id="IPR000408">
    <property type="entry name" value="Reg_chr_condens"/>
</dbReference>
<feature type="repeat" description="RCC1" evidence="1">
    <location>
        <begin position="191"/>
        <end position="247"/>
    </location>
</feature>
<dbReference type="Pfam" id="PF13540">
    <property type="entry name" value="RCC1_2"/>
    <property type="match status" value="1"/>
</dbReference>
<dbReference type="Proteomes" id="UP000799779">
    <property type="component" value="Unassembled WGS sequence"/>
</dbReference>
<dbReference type="OrthoDB" id="5370059at2759"/>
<name>A0A6A5X0P1_9PLEO</name>
<dbReference type="PANTHER" id="PTHR45982:SF1">
    <property type="entry name" value="REGULATOR OF CHROMOSOME CONDENSATION"/>
    <property type="match status" value="1"/>
</dbReference>
<protein>
    <submittedName>
        <fullName evidence="2">RCC1/BLIP-II</fullName>
    </submittedName>
</protein>
<feature type="repeat" description="RCC1" evidence="1">
    <location>
        <begin position="330"/>
        <end position="384"/>
    </location>
</feature>
<dbReference type="AlphaFoldDB" id="A0A6A5X0P1"/>
<dbReference type="PANTHER" id="PTHR45982">
    <property type="entry name" value="REGULATOR OF CHROMOSOME CONDENSATION"/>
    <property type="match status" value="1"/>
</dbReference>
<keyword evidence="3" id="KW-1185">Reference proteome</keyword>
<dbReference type="PRINTS" id="PR00633">
    <property type="entry name" value="RCCNDNSATION"/>
</dbReference>
<gene>
    <name evidence="2" type="ORF">P154DRAFT_454807</name>
</gene>
<dbReference type="EMBL" id="ML977558">
    <property type="protein sequence ID" value="KAF2006964.1"/>
    <property type="molecule type" value="Genomic_DNA"/>
</dbReference>
<reference evidence="2" key="1">
    <citation type="journal article" date="2020" name="Stud. Mycol.">
        <title>101 Dothideomycetes genomes: a test case for predicting lifestyles and emergence of pathogens.</title>
        <authorList>
            <person name="Haridas S."/>
            <person name="Albert R."/>
            <person name="Binder M."/>
            <person name="Bloem J."/>
            <person name="Labutti K."/>
            <person name="Salamov A."/>
            <person name="Andreopoulos B."/>
            <person name="Baker S."/>
            <person name="Barry K."/>
            <person name="Bills G."/>
            <person name="Bluhm B."/>
            <person name="Cannon C."/>
            <person name="Castanera R."/>
            <person name="Culley D."/>
            <person name="Daum C."/>
            <person name="Ezra D."/>
            <person name="Gonzalez J."/>
            <person name="Henrissat B."/>
            <person name="Kuo A."/>
            <person name="Liang C."/>
            <person name="Lipzen A."/>
            <person name="Lutzoni F."/>
            <person name="Magnuson J."/>
            <person name="Mondo S."/>
            <person name="Nolan M."/>
            <person name="Ohm R."/>
            <person name="Pangilinan J."/>
            <person name="Park H.-J."/>
            <person name="Ramirez L."/>
            <person name="Alfaro M."/>
            <person name="Sun H."/>
            <person name="Tritt A."/>
            <person name="Yoshinaga Y."/>
            <person name="Zwiers L.-H."/>
            <person name="Turgeon B."/>
            <person name="Goodwin S."/>
            <person name="Spatafora J."/>
            <person name="Crous P."/>
            <person name="Grigoriev I."/>
        </authorList>
    </citation>
    <scope>NUCLEOTIDE SEQUENCE</scope>
    <source>
        <strain evidence="2">CBS 123094</strain>
    </source>
</reference>
<dbReference type="Gene3D" id="2.130.10.30">
    <property type="entry name" value="Regulator of chromosome condensation 1/beta-lactamase-inhibitor protein II"/>
    <property type="match status" value="2"/>
</dbReference>
<accession>A0A6A5X0P1</accession>
<evidence type="ECO:0000256" key="1">
    <source>
        <dbReference type="PROSITE-ProRule" id="PRU00235"/>
    </source>
</evidence>
<evidence type="ECO:0000313" key="2">
    <source>
        <dbReference type="EMBL" id="KAF2006964.1"/>
    </source>
</evidence>
<dbReference type="InterPro" id="IPR009091">
    <property type="entry name" value="RCC1/BLIP-II"/>
</dbReference>
<feature type="repeat" description="RCC1" evidence="1">
    <location>
        <begin position="3"/>
        <end position="58"/>
    </location>
</feature>
<sequence>MNTFLYSWGSNGECQLGLGGESNIVEDPSQAIGYPRRLHQRITSLQAGANHTLIRSEHGTVFAAGDNTDRQLGYRPGRTHTTVEDRLPYFHRRYRNIDFVAATATSTAYIVNPGNKHNRTRQAMIITEGTGKFGELCRGKEETTAHMDAAYTDTIWDSEQFDVTTVANYLPGKVEDFAAGLHHYVAVMRNGDVYGWGKSQNGQLGEMLDQSTRKDTKSYNYPTKLDVPFRAVRAVCGKDFTYVIGDPKEGVHIVFAKETSKVRKDMPLQGHVKDWKDIGATWQDLFVLDKQGAILSWGPARNWQSVPDNLPPIKKMAVGSAHVLALTRDGRLLAWGWATHGNCGPTRNMNKAGFISNTWHDFQLQGAVVDIGAGFATSFALIEEDRDVADEVGEVEESTDTS</sequence>
<evidence type="ECO:0000313" key="3">
    <source>
        <dbReference type="Proteomes" id="UP000799779"/>
    </source>
</evidence>
<proteinExistence type="predicted"/>
<dbReference type="InterPro" id="IPR051553">
    <property type="entry name" value="Ran_GTPase-activating"/>
</dbReference>